<dbReference type="InterPro" id="IPR018060">
    <property type="entry name" value="HTH_AraC"/>
</dbReference>
<sequence>MKTISLLLHEDVYSSAIGGVIDLFYGTNHYLMESGRPEAFRLELVGEKAKNIQLDVPAQFICYTTIDRVSLTNLVIIPGFKGEISTILHKYRDVIHWIGEMHRCGAEIASMCVGSFFLAEAGLLNGKVATSHWAAAGEMQWRYPLVRVQSDRIITDQEGVYTSGGAFSALKLVLYIIEKFCGRETALAVSKRYSIDIDYTSQAHFAVFTGQRQHGDEEILKSQSYIEEHYASDLTIEQVSALCNTGKRNFIRRFKAATNNTPIEYLQRVRVEAAKKALENEDCSLDQVMDRTGYEDIKTFRLIFKRLTGLSPRDYRKRYSRKEPGSNGRLVK</sequence>
<dbReference type="Pfam" id="PF12833">
    <property type="entry name" value="HTH_18"/>
    <property type="match status" value="1"/>
</dbReference>
<evidence type="ECO:0000313" key="5">
    <source>
        <dbReference type="Proteomes" id="UP000192277"/>
    </source>
</evidence>
<dbReference type="Gene3D" id="1.10.10.60">
    <property type="entry name" value="Homeodomain-like"/>
    <property type="match status" value="2"/>
</dbReference>
<accession>A0ABX3P3Z9</accession>
<keyword evidence="1" id="KW-0805">Transcription regulation</keyword>
<name>A0ABX3P3Z9_9BACT</name>
<dbReference type="EMBL" id="LWBO01000002">
    <property type="protein sequence ID" value="OQP54175.1"/>
    <property type="molecule type" value="Genomic_DNA"/>
</dbReference>
<dbReference type="InterPro" id="IPR009057">
    <property type="entry name" value="Homeodomain-like_sf"/>
</dbReference>
<evidence type="ECO:0000313" key="4">
    <source>
        <dbReference type="EMBL" id="OQP54175.1"/>
    </source>
</evidence>
<evidence type="ECO:0000259" key="3">
    <source>
        <dbReference type="PROSITE" id="PS01124"/>
    </source>
</evidence>
<comment type="caution">
    <text evidence="4">The sequence shown here is derived from an EMBL/GenBank/DDBJ whole genome shotgun (WGS) entry which is preliminary data.</text>
</comment>
<dbReference type="PROSITE" id="PS01124">
    <property type="entry name" value="HTH_ARAC_FAMILY_2"/>
    <property type="match status" value="1"/>
</dbReference>
<dbReference type="SUPFAM" id="SSF46689">
    <property type="entry name" value="Homeodomain-like"/>
    <property type="match status" value="2"/>
</dbReference>
<dbReference type="InterPro" id="IPR052158">
    <property type="entry name" value="INH-QAR"/>
</dbReference>
<dbReference type="SMART" id="SM00342">
    <property type="entry name" value="HTH_ARAC"/>
    <property type="match status" value="1"/>
</dbReference>
<dbReference type="RefSeq" id="WP_014216583.1">
    <property type="nucleotide sequence ID" value="NZ_LWBO01000002.1"/>
</dbReference>
<keyword evidence="2" id="KW-0804">Transcription</keyword>
<dbReference type="PANTHER" id="PTHR43130:SF3">
    <property type="entry name" value="HTH-TYPE TRANSCRIPTIONAL REGULATOR RV1931C"/>
    <property type="match status" value="1"/>
</dbReference>
<gene>
    <name evidence="4" type="ORF">A4D02_21100</name>
</gene>
<evidence type="ECO:0000256" key="1">
    <source>
        <dbReference type="ARBA" id="ARBA00023015"/>
    </source>
</evidence>
<organism evidence="4 5">
    <name type="scientific">Niastella koreensis</name>
    <dbReference type="NCBI Taxonomy" id="354356"/>
    <lineage>
        <taxon>Bacteria</taxon>
        <taxon>Pseudomonadati</taxon>
        <taxon>Bacteroidota</taxon>
        <taxon>Chitinophagia</taxon>
        <taxon>Chitinophagales</taxon>
        <taxon>Chitinophagaceae</taxon>
        <taxon>Niastella</taxon>
    </lineage>
</organism>
<dbReference type="Pfam" id="PF01965">
    <property type="entry name" value="DJ-1_PfpI"/>
    <property type="match status" value="1"/>
</dbReference>
<dbReference type="InterPro" id="IPR002818">
    <property type="entry name" value="DJ-1/PfpI"/>
</dbReference>
<keyword evidence="5" id="KW-1185">Reference proteome</keyword>
<protein>
    <submittedName>
        <fullName evidence="4">AraC family transcriptional regulator</fullName>
    </submittedName>
</protein>
<reference evidence="4 5" key="1">
    <citation type="submission" date="2016-04" db="EMBL/GenBank/DDBJ databases">
        <authorList>
            <person name="Chen L."/>
            <person name="Zhuang W."/>
            <person name="Wang G."/>
        </authorList>
    </citation>
    <scope>NUCLEOTIDE SEQUENCE [LARGE SCALE GENOMIC DNA]</scope>
    <source>
        <strain evidence="5">GR20</strain>
    </source>
</reference>
<evidence type="ECO:0000256" key="2">
    <source>
        <dbReference type="ARBA" id="ARBA00023163"/>
    </source>
</evidence>
<dbReference type="PANTHER" id="PTHR43130">
    <property type="entry name" value="ARAC-FAMILY TRANSCRIPTIONAL REGULATOR"/>
    <property type="match status" value="1"/>
</dbReference>
<dbReference type="Proteomes" id="UP000192277">
    <property type="component" value="Unassembled WGS sequence"/>
</dbReference>
<proteinExistence type="predicted"/>
<dbReference type="SUPFAM" id="SSF52317">
    <property type="entry name" value="Class I glutamine amidotransferase-like"/>
    <property type="match status" value="1"/>
</dbReference>
<dbReference type="Gene3D" id="3.40.50.880">
    <property type="match status" value="1"/>
</dbReference>
<feature type="domain" description="HTH araC/xylS-type" evidence="3">
    <location>
        <begin position="220"/>
        <end position="318"/>
    </location>
</feature>
<dbReference type="InterPro" id="IPR029062">
    <property type="entry name" value="Class_I_gatase-like"/>
</dbReference>